<dbReference type="Proteomes" id="UP000236630">
    <property type="component" value="Unassembled WGS sequence"/>
</dbReference>
<comment type="caution">
    <text evidence="1">The sequence shown here is derived from an EMBL/GenBank/DDBJ whole genome shotgun (WGS) entry which is preliminary data.</text>
</comment>
<gene>
    <name evidence="1" type="ORF">CUMW_251460</name>
</gene>
<keyword evidence="2" id="KW-1185">Reference proteome</keyword>
<organism evidence="1 2">
    <name type="scientific">Citrus unshiu</name>
    <name type="common">Satsuma mandarin</name>
    <name type="synonym">Citrus nobilis var. unshiu</name>
    <dbReference type="NCBI Taxonomy" id="55188"/>
    <lineage>
        <taxon>Eukaryota</taxon>
        <taxon>Viridiplantae</taxon>
        <taxon>Streptophyta</taxon>
        <taxon>Embryophyta</taxon>
        <taxon>Tracheophyta</taxon>
        <taxon>Spermatophyta</taxon>
        <taxon>Magnoliopsida</taxon>
        <taxon>eudicotyledons</taxon>
        <taxon>Gunneridae</taxon>
        <taxon>Pentapetalae</taxon>
        <taxon>rosids</taxon>
        <taxon>malvids</taxon>
        <taxon>Sapindales</taxon>
        <taxon>Rutaceae</taxon>
        <taxon>Aurantioideae</taxon>
        <taxon>Citrus</taxon>
    </lineage>
</organism>
<name>A0A2H5QQ91_CITUN</name>
<proteinExistence type="predicted"/>
<reference evidence="1 2" key="1">
    <citation type="journal article" date="2017" name="Front. Genet.">
        <title>Draft sequencing of the heterozygous diploid genome of Satsuma (Citrus unshiu Marc.) using a hybrid assembly approach.</title>
        <authorList>
            <person name="Shimizu T."/>
            <person name="Tanizawa Y."/>
            <person name="Mochizuki T."/>
            <person name="Nagasaki H."/>
            <person name="Yoshioka T."/>
            <person name="Toyoda A."/>
            <person name="Fujiyama A."/>
            <person name="Kaminuma E."/>
            <person name="Nakamura Y."/>
        </authorList>
    </citation>
    <scope>NUCLEOTIDE SEQUENCE [LARGE SCALE GENOMIC DNA]</scope>
    <source>
        <strain evidence="2">cv. Miyagawa wase</strain>
    </source>
</reference>
<dbReference type="EMBL" id="BDQV01000618">
    <property type="protein sequence ID" value="GAY66779.1"/>
    <property type="molecule type" value="Genomic_DNA"/>
</dbReference>
<evidence type="ECO:0000313" key="1">
    <source>
        <dbReference type="EMBL" id="GAY66779.1"/>
    </source>
</evidence>
<sequence>MRSLLMEGLPVAEPKENETISRQQLAAGSEWRPLTKFPSSCNAITIILSLMQSRTLEKRVFSESLNPGLDGFHVIAKKVLISEAAVLFISLNPNPSLWISQTAGSQDSKGGLNFRRHAMILMAICQWLNAFSSFSFRTFRGAIK</sequence>
<dbReference type="AlphaFoldDB" id="A0A2H5QQ91"/>
<evidence type="ECO:0000313" key="2">
    <source>
        <dbReference type="Proteomes" id="UP000236630"/>
    </source>
</evidence>
<protein>
    <submittedName>
        <fullName evidence="1">Uncharacterized protein</fullName>
    </submittedName>
</protein>
<accession>A0A2H5QQ91</accession>